<organism evidence="4 5">
    <name type="scientific">Thiohalobacter thiocyanaticus</name>
    <dbReference type="NCBI Taxonomy" id="585455"/>
    <lineage>
        <taxon>Bacteria</taxon>
        <taxon>Pseudomonadati</taxon>
        <taxon>Pseudomonadota</taxon>
        <taxon>Gammaproteobacteria</taxon>
        <taxon>Thiohalobacterales</taxon>
        <taxon>Thiohalobacteraceae</taxon>
        <taxon>Thiohalobacter</taxon>
    </lineage>
</organism>
<keyword evidence="2" id="KW-0012">Acyltransferase</keyword>
<gene>
    <name evidence="4" type="ORF">FOKN1_1998</name>
</gene>
<dbReference type="RefSeq" id="WP_096366476.1">
    <property type="nucleotide sequence ID" value="NZ_AP018052.1"/>
</dbReference>
<dbReference type="EMBL" id="AP018052">
    <property type="protein sequence ID" value="BAZ94378.1"/>
    <property type="molecule type" value="Genomic_DNA"/>
</dbReference>
<feature type="domain" description="N-acetyltransferase" evidence="3">
    <location>
        <begin position="12"/>
        <end position="149"/>
    </location>
</feature>
<dbReference type="CDD" id="cd04301">
    <property type="entry name" value="NAT_SF"/>
    <property type="match status" value="1"/>
</dbReference>
<name>A0A1Z4VSR0_9GAMM</name>
<keyword evidence="1 4" id="KW-0808">Transferase</keyword>
<accession>A0A1Z4VSR0</accession>
<dbReference type="SUPFAM" id="SSF55729">
    <property type="entry name" value="Acyl-CoA N-acyltransferases (Nat)"/>
    <property type="match status" value="1"/>
</dbReference>
<dbReference type="PROSITE" id="PS51186">
    <property type="entry name" value="GNAT"/>
    <property type="match status" value="1"/>
</dbReference>
<dbReference type="GO" id="GO:0016747">
    <property type="term" value="F:acyltransferase activity, transferring groups other than amino-acyl groups"/>
    <property type="evidence" value="ECO:0007669"/>
    <property type="project" value="InterPro"/>
</dbReference>
<dbReference type="PANTHER" id="PTHR43877">
    <property type="entry name" value="AMINOALKYLPHOSPHONATE N-ACETYLTRANSFERASE-RELATED-RELATED"/>
    <property type="match status" value="1"/>
</dbReference>
<dbReference type="Proteomes" id="UP000218765">
    <property type="component" value="Chromosome"/>
</dbReference>
<dbReference type="Pfam" id="PF13673">
    <property type="entry name" value="Acetyltransf_10"/>
    <property type="match status" value="1"/>
</dbReference>
<proteinExistence type="predicted"/>
<protein>
    <submittedName>
        <fullName evidence="4">GCN5-related N-acetyltransferase</fullName>
    </submittedName>
</protein>
<dbReference type="OrthoDB" id="9796171at2"/>
<dbReference type="InterPro" id="IPR016181">
    <property type="entry name" value="Acyl_CoA_acyltransferase"/>
</dbReference>
<dbReference type="InterPro" id="IPR000182">
    <property type="entry name" value="GNAT_dom"/>
</dbReference>
<reference evidence="4 5" key="1">
    <citation type="submission" date="2017-05" db="EMBL/GenBank/DDBJ databases">
        <title>Thiocyanate degradation by Thiohalobacter thiocyanaticus FOKN1.</title>
        <authorList>
            <person name="Oshiki M."/>
            <person name="Fukushima T."/>
            <person name="Kawano S."/>
            <person name="Nakagawa J."/>
        </authorList>
    </citation>
    <scope>NUCLEOTIDE SEQUENCE [LARGE SCALE GENOMIC DNA]</scope>
    <source>
        <strain evidence="4 5">FOKN1</strain>
    </source>
</reference>
<dbReference type="AlphaFoldDB" id="A0A1Z4VSR0"/>
<dbReference type="Gene3D" id="3.40.630.30">
    <property type="match status" value="1"/>
</dbReference>
<evidence type="ECO:0000313" key="4">
    <source>
        <dbReference type="EMBL" id="BAZ94378.1"/>
    </source>
</evidence>
<dbReference type="InterPro" id="IPR050832">
    <property type="entry name" value="Bact_Acetyltransf"/>
</dbReference>
<dbReference type="KEGG" id="ttc:FOKN1_1998"/>
<sequence>MTDAAAPETGFLIARADWETDATAIRAIRTTVFVEEQGIDPELEFDGADPLCVHYLAYAIDGRPIATARMAADGRIGRMAVLPDYRNQGVGSALLLSLIELAGEHELDEVYVHAQASAATFYHQHGFIATGEPFAEAGITHYSMSRFCETFPTREDG</sequence>
<evidence type="ECO:0000313" key="5">
    <source>
        <dbReference type="Proteomes" id="UP000218765"/>
    </source>
</evidence>
<evidence type="ECO:0000259" key="3">
    <source>
        <dbReference type="PROSITE" id="PS51186"/>
    </source>
</evidence>
<keyword evidence="5" id="KW-1185">Reference proteome</keyword>
<evidence type="ECO:0000256" key="2">
    <source>
        <dbReference type="ARBA" id="ARBA00023315"/>
    </source>
</evidence>
<evidence type="ECO:0000256" key="1">
    <source>
        <dbReference type="ARBA" id="ARBA00022679"/>
    </source>
</evidence>